<dbReference type="FunFam" id="3.40.50.2000:FF:000021">
    <property type="entry name" value="UDP-glucuronosyltransferase"/>
    <property type="match status" value="1"/>
</dbReference>
<dbReference type="PANTHER" id="PTHR48043">
    <property type="entry name" value="EG:EG0003.4 PROTEIN-RELATED"/>
    <property type="match status" value="1"/>
</dbReference>
<organism evidence="6 7">
    <name type="scientific">Sitophilus oryzae</name>
    <name type="common">Rice weevil</name>
    <name type="synonym">Curculio oryzae</name>
    <dbReference type="NCBI Taxonomy" id="7048"/>
    <lineage>
        <taxon>Eukaryota</taxon>
        <taxon>Metazoa</taxon>
        <taxon>Ecdysozoa</taxon>
        <taxon>Arthropoda</taxon>
        <taxon>Hexapoda</taxon>
        <taxon>Insecta</taxon>
        <taxon>Pterygota</taxon>
        <taxon>Neoptera</taxon>
        <taxon>Endopterygota</taxon>
        <taxon>Coleoptera</taxon>
        <taxon>Polyphaga</taxon>
        <taxon>Cucujiformia</taxon>
        <taxon>Curculionidae</taxon>
        <taxon>Dryophthorinae</taxon>
        <taxon>Sitophilus</taxon>
    </lineage>
</organism>
<proteinExistence type="inferred from homology"/>
<keyword evidence="6" id="KW-1185">Reference proteome</keyword>
<comment type="catalytic activity">
    <reaction evidence="5">
        <text>glucuronate acceptor + UDP-alpha-D-glucuronate = acceptor beta-D-glucuronoside + UDP + H(+)</text>
        <dbReference type="Rhea" id="RHEA:21032"/>
        <dbReference type="ChEBI" id="CHEBI:15378"/>
        <dbReference type="ChEBI" id="CHEBI:58052"/>
        <dbReference type="ChEBI" id="CHEBI:58223"/>
        <dbReference type="ChEBI" id="CHEBI:132367"/>
        <dbReference type="ChEBI" id="CHEBI:132368"/>
        <dbReference type="EC" id="2.4.1.17"/>
    </reaction>
</comment>
<dbReference type="InParanoid" id="A0A6J2YKI7"/>
<dbReference type="OrthoDB" id="5835829at2759"/>
<dbReference type="InterPro" id="IPR002213">
    <property type="entry name" value="UDP_glucos_trans"/>
</dbReference>
<dbReference type="Gene3D" id="3.40.50.2000">
    <property type="entry name" value="Glycogen Phosphorylase B"/>
    <property type="match status" value="2"/>
</dbReference>
<gene>
    <name evidence="7" type="primary">LOC115888278</name>
</gene>
<comment type="subcellular location">
    <subcellularLocation>
        <location evidence="5">Membrane</location>
        <topology evidence="5">Single-pass membrane protein</topology>
    </subcellularLocation>
</comment>
<dbReference type="InterPro" id="IPR050271">
    <property type="entry name" value="UDP-glycosyltransferase"/>
</dbReference>
<dbReference type="Pfam" id="PF00201">
    <property type="entry name" value="UDPGT"/>
    <property type="match status" value="1"/>
</dbReference>
<evidence type="ECO:0000256" key="3">
    <source>
        <dbReference type="ARBA" id="ARBA00022679"/>
    </source>
</evidence>
<keyword evidence="5" id="KW-0812">Transmembrane</keyword>
<comment type="similarity">
    <text evidence="1 4">Belongs to the UDP-glycosyltransferase family.</text>
</comment>
<dbReference type="GeneID" id="115888278"/>
<protein>
    <recommendedName>
        <fullName evidence="5">UDP-glucuronosyltransferase</fullName>
        <ecNumber evidence="5">2.4.1.17</ecNumber>
    </recommendedName>
</protein>
<accession>A0A6J2YKI7</accession>
<dbReference type="EC" id="2.4.1.17" evidence="5"/>
<dbReference type="GO" id="GO:0015020">
    <property type="term" value="F:glucuronosyltransferase activity"/>
    <property type="evidence" value="ECO:0007669"/>
    <property type="project" value="UniProtKB-EC"/>
</dbReference>
<feature type="signal peptide" evidence="5">
    <location>
        <begin position="1"/>
        <end position="17"/>
    </location>
</feature>
<keyword evidence="5" id="KW-0732">Signal</keyword>
<sequence>MFYISLCLCLLFVSTYGANILCIFMTPSVSHQIVFQPVWKELSLRGHQVSVYTPSPINDKSLTNLTEHDLSFSYEVFRNASNFEISDSASDENVMNVILALNEAAESQLNHSFLQDVIKNVNNDTYDLLIVEFMWQSFYAFKEVYKVPMVGLLSIPISTTMADALGIDKHPVVHPDVFLKFSFARNFKERLESWIFSWAYRLFFRYKIAPVFDKQIKKYFSDVTKSSNQLVKEVELVIGSSNFALDNVKARNGKYIPVSSLHVQPIQPLPKDLAEYLDNLKTDVIYFSLGTNVKSSKIPKESMDIIIKVLAALPYSILWKSDLINLPKNIPKNFHIRKWYPQQDLLGHAKIKLFITQGGCQSIDEAVDRRVPMLIMPVYGDQPNNADKCVSRGIAERINIYDFTSDELRTKLDTLLNNSSYKANIIKLAEIMRDQPLSALDTAVFWIEYVIRHKGASHLQPATLTLPFYQYYLLDVYLFVGFIFYIFVYISKKIVSSFSKRFKAKKKQKSN</sequence>
<evidence type="ECO:0000256" key="4">
    <source>
        <dbReference type="RuleBase" id="RU003718"/>
    </source>
</evidence>
<name>A0A6J2YKI7_SITOR</name>
<dbReference type="Proteomes" id="UP000504635">
    <property type="component" value="Unplaced"/>
</dbReference>
<evidence type="ECO:0000313" key="7">
    <source>
        <dbReference type="RefSeq" id="XP_030763811.1"/>
    </source>
</evidence>
<dbReference type="PANTHER" id="PTHR48043:SF159">
    <property type="entry name" value="EG:EG0003.4 PROTEIN-RELATED"/>
    <property type="match status" value="1"/>
</dbReference>
<dbReference type="RefSeq" id="XP_030763811.1">
    <property type="nucleotide sequence ID" value="XM_030907951.1"/>
</dbReference>
<keyword evidence="5" id="KW-1133">Transmembrane helix</keyword>
<dbReference type="GO" id="GO:0016020">
    <property type="term" value="C:membrane"/>
    <property type="evidence" value="ECO:0007669"/>
    <property type="project" value="UniProtKB-SubCell"/>
</dbReference>
<feature type="transmembrane region" description="Helical" evidence="5">
    <location>
        <begin position="469"/>
        <end position="491"/>
    </location>
</feature>
<reference evidence="7" key="1">
    <citation type="submission" date="2025-08" db="UniProtKB">
        <authorList>
            <consortium name="RefSeq"/>
        </authorList>
    </citation>
    <scope>IDENTIFICATION</scope>
    <source>
        <tissue evidence="7">Gonads</tissue>
    </source>
</reference>
<dbReference type="KEGG" id="soy:115888278"/>
<feature type="chain" id="PRO_5027159594" description="UDP-glucuronosyltransferase" evidence="5">
    <location>
        <begin position="18"/>
        <end position="511"/>
    </location>
</feature>
<dbReference type="CDD" id="cd03784">
    <property type="entry name" value="GT1_Gtf-like"/>
    <property type="match status" value="1"/>
</dbReference>
<evidence type="ECO:0000313" key="6">
    <source>
        <dbReference type="Proteomes" id="UP000504635"/>
    </source>
</evidence>
<dbReference type="SUPFAM" id="SSF53756">
    <property type="entry name" value="UDP-Glycosyltransferase/glycogen phosphorylase"/>
    <property type="match status" value="1"/>
</dbReference>
<dbReference type="InterPro" id="IPR035595">
    <property type="entry name" value="UDP_glycos_trans_CS"/>
</dbReference>
<dbReference type="PROSITE" id="PS00375">
    <property type="entry name" value="UDPGT"/>
    <property type="match status" value="1"/>
</dbReference>
<evidence type="ECO:0000256" key="5">
    <source>
        <dbReference type="RuleBase" id="RU362059"/>
    </source>
</evidence>
<evidence type="ECO:0000256" key="1">
    <source>
        <dbReference type="ARBA" id="ARBA00009995"/>
    </source>
</evidence>
<keyword evidence="2 4" id="KW-0328">Glycosyltransferase</keyword>
<keyword evidence="3 4" id="KW-0808">Transferase</keyword>
<evidence type="ECO:0000256" key="2">
    <source>
        <dbReference type="ARBA" id="ARBA00022676"/>
    </source>
</evidence>
<dbReference type="AlphaFoldDB" id="A0A6J2YKI7"/>
<keyword evidence="5" id="KW-0472">Membrane</keyword>